<accession>A0A3N1DBI1</accession>
<proteinExistence type="predicted"/>
<dbReference type="RefSeq" id="WP_148086285.1">
    <property type="nucleotide sequence ID" value="NZ_RJKE01000001.1"/>
</dbReference>
<comment type="caution">
    <text evidence="1">The sequence shown here is derived from an EMBL/GenBank/DDBJ whole genome shotgun (WGS) entry which is preliminary data.</text>
</comment>
<reference evidence="1 2" key="1">
    <citation type="submission" date="2018-11" db="EMBL/GenBank/DDBJ databases">
        <title>Sequencing the genomes of 1000 actinobacteria strains.</title>
        <authorList>
            <person name="Klenk H.-P."/>
        </authorList>
    </citation>
    <scope>NUCLEOTIDE SEQUENCE [LARGE SCALE GENOMIC DNA]</scope>
    <source>
        <strain evidence="1 2">DSM 44254</strain>
    </source>
</reference>
<evidence type="ECO:0000313" key="1">
    <source>
        <dbReference type="EMBL" id="ROO90887.1"/>
    </source>
</evidence>
<organism evidence="1 2">
    <name type="scientific">Actinocorallia herbida</name>
    <dbReference type="NCBI Taxonomy" id="58109"/>
    <lineage>
        <taxon>Bacteria</taxon>
        <taxon>Bacillati</taxon>
        <taxon>Actinomycetota</taxon>
        <taxon>Actinomycetes</taxon>
        <taxon>Streptosporangiales</taxon>
        <taxon>Thermomonosporaceae</taxon>
        <taxon>Actinocorallia</taxon>
    </lineage>
</organism>
<dbReference type="Proteomes" id="UP000272400">
    <property type="component" value="Unassembled WGS sequence"/>
</dbReference>
<dbReference type="EMBL" id="RJKE01000001">
    <property type="protein sequence ID" value="ROO90887.1"/>
    <property type="molecule type" value="Genomic_DNA"/>
</dbReference>
<keyword evidence="2" id="KW-1185">Reference proteome</keyword>
<evidence type="ECO:0000313" key="2">
    <source>
        <dbReference type="Proteomes" id="UP000272400"/>
    </source>
</evidence>
<name>A0A3N1DBI1_9ACTN</name>
<sequence length="311" mass="34605">MWDYEGFVAKAQLYFHRAESAHSADDAAVTWLLLGLEFLMRSPLAKIHPTLLADPTGDSIMHAAGYPAAPRKDGALPQPKSITATTVRLRLSRIVPDFATVDEEAAYLLGLRNAELHTSSSALNISDHHWLPKFVRVTEVLCAHLHLDPDDVVGEELMRHGRGLAAEADKKLRHEVSERIRLAKAYFNSLPSAPPQEAPPAKMFPSWAWTMKDYEALKERITEKVPCPACGSDADETLELARATREQLIDDQIVRDVVYLATALACPGCNLSLTSNSEIAAADLEQQRTWTVETSIQDRYLEDYEPDYGND</sequence>
<gene>
    <name evidence="1" type="ORF">EDD29_8628</name>
</gene>
<protein>
    <submittedName>
        <fullName evidence="1">Uncharacterized protein</fullName>
    </submittedName>
</protein>
<dbReference type="OrthoDB" id="4138462at2"/>
<dbReference type="AlphaFoldDB" id="A0A3N1DBI1"/>